<evidence type="ECO:0000313" key="11">
    <source>
        <dbReference type="Proteomes" id="UP000005926"/>
    </source>
</evidence>
<keyword evidence="6 8" id="KW-1133">Transmembrane helix</keyword>
<sequence>MKGGSFMEQKKYSGKEFTMNVLNALALGVVVTLIPGALLGELVKALLPVFPQGQLIIQATQVANTLMGAIIGLMVGQFFKFTPIQTGALALAVLFAGGVANFNPDVKGIVFSGTGDIITMGLTAALGAAVILWIGNKAKAYSIIVIPTVLLVVVGGIGRLALPTIKTLTTLLGQGIGNLLSLQPVIMCLLLAVIFCMLIVSPFTTVGIAVAISLSGVGSGAANLGICAAGFGLAIAGWKVNPKGTAIAHFIGSPKMSMANVLAKPKILLPMMCTSAVLGVLAALLNIQGTPQSAGFGFSGLVGPINALNLAEGGWSVMNIVIVTLIFVVAPIALNIVFVHLFEKVLKWIQPEDYKLTV</sequence>
<feature type="transmembrane region" description="Helical" evidence="8">
    <location>
        <begin position="182"/>
        <end position="201"/>
    </location>
</feature>
<dbReference type="GO" id="GO:0005886">
    <property type="term" value="C:plasma membrane"/>
    <property type="evidence" value="ECO:0007669"/>
    <property type="project" value="UniProtKB-SubCell"/>
</dbReference>
<dbReference type="GO" id="GO:0008982">
    <property type="term" value="F:protein-N(PI)-phosphohistidine-sugar phosphotransferase activity"/>
    <property type="evidence" value="ECO:0007669"/>
    <property type="project" value="InterPro"/>
</dbReference>
<keyword evidence="4" id="KW-0762">Sugar transport</keyword>
<dbReference type="HOGENOM" id="CLU_050996_0_0_9"/>
<dbReference type="Proteomes" id="UP000005926">
    <property type="component" value="Unassembled WGS sequence"/>
</dbReference>
<evidence type="ECO:0000256" key="1">
    <source>
        <dbReference type="ARBA" id="ARBA00004651"/>
    </source>
</evidence>
<keyword evidence="7 8" id="KW-0472">Membrane</keyword>
<comment type="caution">
    <text evidence="10">The sequence shown here is derived from an EMBL/GenBank/DDBJ whole genome shotgun (WGS) entry which is preliminary data.</text>
</comment>
<feature type="transmembrane region" description="Helical" evidence="8">
    <location>
        <begin position="294"/>
        <end position="311"/>
    </location>
</feature>
<dbReference type="eggNOG" id="COG3641">
    <property type="taxonomic scope" value="Bacteria"/>
</dbReference>
<keyword evidence="11" id="KW-1185">Reference proteome</keyword>
<feature type="transmembrane region" description="Helical" evidence="8">
    <location>
        <begin position="267"/>
        <end position="287"/>
    </location>
</feature>
<feature type="transmembrane region" description="Helical" evidence="8">
    <location>
        <begin position="141"/>
        <end position="162"/>
    </location>
</feature>
<evidence type="ECO:0000256" key="5">
    <source>
        <dbReference type="ARBA" id="ARBA00022692"/>
    </source>
</evidence>
<evidence type="ECO:0000256" key="3">
    <source>
        <dbReference type="ARBA" id="ARBA00022475"/>
    </source>
</evidence>
<feature type="transmembrane region" description="Helical" evidence="8">
    <location>
        <begin position="21"/>
        <end position="43"/>
    </location>
</feature>
<keyword evidence="5 8" id="KW-0812">Transmembrane</keyword>
<accession>C8NIB2</accession>
<keyword evidence="3" id="KW-1003">Cell membrane</keyword>
<reference evidence="10 11" key="1">
    <citation type="submission" date="2009-08" db="EMBL/GenBank/DDBJ databases">
        <authorList>
            <person name="Muzny D."/>
            <person name="Qin X."/>
            <person name="Deng J."/>
            <person name="Jiang H."/>
            <person name="Liu Y."/>
            <person name="Qu J."/>
            <person name="Song X.-Z."/>
            <person name="Zhang L."/>
            <person name="Thornton R."/>
            <person name="Coyle M."/>
            <person name="Francisco L."/>
            <person name="Jackson L."/>
            <person name="Javaid M."/>
            <person name="Korchina V."/>
            <person name="Kovar C."/>
            <person name="Mata R."/>
            <person name="Mathew T."/>
            <person name="Ngo R."/>
            <person name="Nguyen L."/>
            <person name="Nguyen N."/>
            <person name="Okwuonu G."/>
            <person name="Ongeri F."/>
            <person name="Pham C."/>
            <person name="Simmons D."/>
            <person name="Wilczek-Boney K."/>
            <person name="Hale W."/>
            <person name="Jakkamsetti A."/>
            <person name="Pham P."/>
            <person name="Ruth R."/>
            <person name="San Lucas F."/>
            <person name="Warren J."/>
            <person name="Zhang J."/>
            <person name="Zhao Z."/>
            <person name="Zhou C."/>
            <person name="Zhu D."/>
            <person name="Lee S."/>
            <person name="Bess C."/>
            <person name="Blankenburg K."/>
            <person name="Forbes L."/>
            <person name="Fu Q."/>
            <person name="Gubbala S."/>
            <person name="Hirani K."/>
            <person name="Jayaseelan J.C."/>
            <person name="Lara F."/>
            <person name="Munidasa M."/>
            <person name="Palculict T."/>
            <person name="Patil S."/>
            <person name="Pu L.-L."/>
            <person name="Saada N."/>
            <person name="Tang L."/>
            <person name="Weissenberger G."/>
            <person name="Zhu Y."/>
            <person name="Hemphill L."/>
            <person name="Shang Y."/>
            <person name="Youmans B."/>
            <person name="Ayvaz T."/>
            <person name="Ross M."/>
            <person name="Santibanez J."/>
            <person name="Aqrawi P."/>
            <person name="Gross S."/>
            <person name="Joshi V."/>
            <person name="Fowler G."/>
            <person name="Nazareth L."/>
            <person name="Reid J."/>
            <person name="Worley K."/>
            <person name="Petrosino J."/>
            <person name="Highlander S."/>
            <person name="Gibbs R."/>
        </authorList>
    </citation>
    <scope>NUCLEOTIDE SEQUENCE [LARGE SCALE GENOMIC DNA]</scope>
    <source>
        <strain evidence="10 11">ATCC 49175</strain>
    </source>
</reference>
<dbReference type="InterPro" id="IPR003352">
    <property type="entry name" value="PTS_EIIC"/>
</dbReference>
<evidence type="ECO:0000313" key="10">
    <source>
        <dbReference type="EMBL" id="EEW36668.1"/>
    </source>
</evidence>
<proteinExistence type="predicted"/>
<organism evidence="10 11">
    <name type="scientific">Granulicatella adiacens ATCC 49175</name>
    <dbReference type="NCBI Taxonomy" id="638301"/>
    <lineage>
        <taxon>Bacteria</taxon>
        <taxon>Bacillati</taxon>
        <taxon>Bacillota</taxon>
        <taxon>Bacilli</taxon>
        <taxon>Lactobacillales</taxon>
        <taxon>Carnobacteriaceae</taxon>
        <taxon>Granulicatella</taxon>
    </lineage>
</organism>
<name>C8NIB2_9LACT</name>
<dbReference type="EMBL" id="ACKZ01000026">
    <property type="protein sequence ID" value="EEW36668.1"/>
    <property type="molecule type" value="Genomic_DNA"/>
</dbReference>
<comment type="subcellular location">
    <subcellularLocation>
        <location evidence="1">Cell membrane</location>
        <topology evidence="1">Multi-pass membrane protein</topology>
    </subcellularLocation>
</comment>
<dbReference type="GO" id="GO:0009401">
    <property type="term" value="P:phosphoenolpyruvate-dependent sugar phosphotransferase system"/>
    <property type="evidence" value="ECO:0007669"/>
    <property type="project" value="InterPro"/>
</dbReference>
<evidence type="ECO:0000256" key="4">
    <source>
        <dbReference type="ARBA" id="ARBA00022597"/>
    </source>
</evidence>
<gene>
    <name evidence="10" type="ORF">HMPREF0444_1657</name>
</gene>
<evidence type="ECO:0000259" key="9">
    <source>
        <dbReference type="Pfam" id="PF13303"/>
    </source>
</evidence>
<evidence type="ECO:0000256" key="2">
    <source>
        <dbReference type="ARBA" id="ARBA00022448"/>
    </source>
</evidence>
<evidence type="ECO:0000256" key="6">
    <source>
        <dbReference type="ARBA" id="ARBA00022989"/>
    </source>
</evidence>
<dbReference type="AlphaFoldDB" id="C8NIB2"/>
<dbReference type="Pfam" id="PF13303">
    <property type="entry name" value="PTS_EIIC_2"/>
    <property type="match status" value="1"/>
</dbReference>
<protein>
    <recommendedName>
        <fullName evidence="9">Phosphotransferase system EIIC domain-containing protein</fullName>
    </recommendedName>
</protein>
<feature type="transmembrane region" description="Helical" evidence="8">
    <location>
        <begin position="317"/>
        <end position="342"/>
    </location>
</feature>
<keyword evidence="2" id="KW-0813">Transport</keyword>
<evidence type="ECO:0000256" key="7">
    <source>
        <dbReference type="ARBA" id="ARBA00023136"/>
    </source>
</evidence>
<feature type="transmembrane region" description="Helical" evidence="8">
    <location>
        <begin position="208"/>
        <end position="235"/>
    </location>
</feature>
<feature type="domain" description="Phosphotransferase system EIIC" evidence="9">
    <location>
        <begin position="19"/>
        <end position="356"/>
    </location>
</feature>
<feature type="transmembrane region" description="Helical" evidence="8">
    <location>
        <begin position="109"/>
        <end position="134"/>
    </location>
</feature>
<feature type="transmembrane region" description="Helical" evidence="8">
    <location>
        <begin position="87"/>
        <end position="103"/>
    </location>
</feature>
<evidence type="ECO:0000256" key="8">
    <source>
        <dbReference type="SAM" id="Phobius"/>
    </source>
</evidence>
<feature type="transmembrane region" description="Helical" evidence="8">
    <location>
        <begin position="55"/>
        <end position="75"/>
    </location>
</feature>